<feature type="transmembrane region" description="Helical" evidence="6">
    <location>
        <begin position="173"/>
        <end position="193"/>
    </location>
</feature>
<feature type="transmembrane region" description="Helical" evidence="6">
    <location>
        <begin position="48"/>
        <end position="69"/>
    </location>
</feature>
<evidence type="ECO:0000313" key="8">
    <source>
        <dbReference type="EMBL" id="SAL01450.1"/>
    </source>
</evidence>
<dbReference type="GO" id="GO:0005886">
    <property type="term" value="C:plasma membrane"/>
    <property type="evidence" value="ECO:0007669"/>
    <property type="project" value="UniProtKB-SubCell"/>
</dbReference>
<proteinExistence type="predicted"/>
<gene>
    <name evidence="8" type="ORF">AWB78_06144</name>
</gene>
<evidence type="ECO:0000256" key="4">
    <source>
        <dbReference type="ARBA" id="ARBA00022989"/>
    </source>
</evidence>
<feature type="domain" description="VTT" evidence="7">
    <location>
        <begin position="30"/>
        <end position="156"/>
    </location>
</feature>
<organism evidence="8 9">
    <name type="scientific">Caballeronia calidae</name>
    <dbReference type="NCBI Taxonomy" id="1777139"/>
    <lineage>
        <taxon>Bacteria</taxon>
        <taxon>Pseudomonadati</taxon>
        <taxon>Pseudomonadota</taxon>
        <taxon>Betaproteobacteria</taxon>
        <taxon>Burkholderiales</taxon>
        <taxon>Burkholderiaceae</taxon>
        <taxon>Caballeronia</taxon>
    </lineage>
</organism>
<dbReference type="EMBL" id="FCOX02000045">
    <property type="protein sequence ID" value="SAL01450.1"/>
    <property type="molecule type" value="Genomic_DNA"/>
</dbReference>
<keyword evidence="3 6" id="KW-0812">Transmembrane</keyword>
<name>A0A158E400_9BURK</name>
<feature type="transmembrane region" description="Helical" evidence="6">
    <location>
        <begin position="9"/>
        <end position="28"/>
    </location>
</feature>
<protein>
    <submittedName>
        <fullName evidence="8">Membrane-associated protein</fullName>
    </submittedName>
</protein>
<accession>A0A158E400</accession>
<sequence>MIQIPPSAIVQWGGAAVFANVLLTRLGVPLPSAPLLVFAGSMVASGRLSFGHVLLAAMCGALLGDSVWFSAGRIYGRRLVAALARRSYAVDTGMRTTGELFERHGAPIVAVSKFVPGLGLVTPPLMGTTQIAALAFFSWDAAGIVAWASFWVMGGALFEPQLRRAVLTLESHGATVVDLLVATALLYWVYRLVRRRQPPSRSRDGSS</sequence>
<comment type="caution">
    <text evidence="8">The sequence shown here is derived from an EMBL/GenBank/DDBJ whole genome shotgun (WGS) entry which is preliminary data.</text>
</comment>
<dbReference type="RefSeq" id="WP_062610216.1">
    <property type="nucleotide sequence ID" value="NZ_FCOX02000045.1"/>
</dbReference>
<dbReference type="PANTHER" id="PTHR42709">
    <property type="entry name" value="ALKALINE PHOSPHATASE LIKE PROTEIN"/>
    <property type="match status" value="1"/>
</dbReference>
<comment type="subcellular location">
    <subcellularLocation>
        <location evidence="1">Cell membrane</location>
        <topology evidence="1">Multi-pass membrane protein</topology>
    </subcellularLocation>
</comment>
<evidence type="ECO:0000256" key="3">
    <source>
        <dbReference type="ARBA" id="ARBA00022692"/>
    </source>
</evidence>
<dbReference type="InterPro" id="IPR032816">
    <property type="entry name" value="VTT_dom"/>
</dbReference>
<evidence type="ECO:0000256" key="2">
    <source>
        <dbReference type="ARBA" id="ARBA00022475"/>
    </source>
</evidence>
<feature type="transmembrane region" description="Helical" evidence="6">
    <location>
        <begin position="131"/>
        <end position="153"/>
    </location>
</feature>
<evidence type="ECO:0000256" key="1">
    <source>
        <dbReference type="ARBA" id="ARBA00004651"/>
    </source>
</evidence>
<keyword evidence="2" id="KW-1003">Cell membrane</keyword>
<dbReference type="PANTHER" id="PTHR42709:SF6">
    <property type="entry name" value="UNDECAPRENYL PHOSPHATE TRANSPORTER A"/>
    <property type="match status" value="1"/>
</dbReference>
<dbReference type="InterPro" id="IPR051311">
    <property type="entry name" value="DedA_domain"/>
</dbReference>
<keyword evidence="4 6" id="KW-1133">Transmembrane helix</keyword>
<reference evidence="8" key="1">
    <citation type="submission" date="2016-01" db="EMBL/GenBank/DDBJ databases">
        <authorList>
            <person name="Peeters C."/>
        </authorList>
    </citation>
    <scope>NUCLEOTIDE SEQUENCE</scope>
    <source>
        <strain evidence="8">LMG 29321</strain>
    </source>
</reference>
<dbReference type="AlphaFoldDB" id="A0A158E400"/>
<keyword evidence="9" id="KW-1185">Reference proteome</keyword>
<keyword evidence="5 6" id="KW-0472">Membrane</keyword>
<dbReference type="Proteomes" id="UP000071859">
    <property type="component" value="Unassembled WGS sequence"/>
</dbReference>
<evidence type="ECO:0000256" key="5">
    <source>
        <dbReference type="ARBA" id="ARBA00023136"/>
    </source>
</evidence>
<evidence type="ECO:0000313" key="9">
    <source>
        <dbReference type="Proteomes" id="UP000071859"/>
    </source>
</evidence>
<dbReference type="OrthoDB" id="21108at2"/>
<evidence type="ECO:0000256" key="6">
    <source>
        <dbReference type="SAM" id="Phobius"/>
    </source>
</evidence>
<dbReference type="Pfam" id="PF09335">
    <property type="entry name" value="VTT_dom"/>
    <property type="match status" value="1"/>
</dbReference>
<evidence type="ECO:0000259" key="7">
    <source>
        <dbReference type="Pfam" id="PF09335"/>
    </source>
</evidence>